<evidence type="ECO:0000256" key="4">
    <source>
        <dbReference type="PROSITE-ProRule" id="PRU00228"/>
    </source>
</evidence>
<dbReference type="Pfam" id="PF00569">
    <property type="entry name" value="ZZ"/>
    <property type="match status" value="1"/>
</dbReference>
<keyword evidence="3" id="KW-0862">Zinc</keyword>
<evidence type="ECO:0000313" key="9">
    <source>
        <dbReference type="EMBL" id="CAF1214170.1"/>
    </source>
</evidence>
<feature type="compositionally biased region" description="Low complexity" evidence="6">
    <location>
        <begin position="54"/>
        <end position="68"/>
    </location>
</feature>
<reference evidence="12" key="1">
    <citation type="submission" date="2021-02" db="EMBL/GenBank/DDBJ databases">
        <authorList>
            <person name="Nowell W R."/>
        </authorList>
    </citation>
    <scope>NUCLEOTIDE SEQUENCE</scope>
</reference>
<evidence type="ECO:0000256" key="2">
    <source>
        <dbReference type="ARBA" id="ARBA00022771"/>
    </source>
</evidence>
<evidence type="ECO:0000256" key="1">
    <source>
        <dbReference type="ARBA" id="ARBA00022723"/>
    </source>
</evidence>
<dbReference type="EMBL" id="CAJNOE010000268">
    <property type="protein sequence ID" value="CAF1105967.1"/>
    <property type="molecule type" value="Genomic_DNA"/>
</dbReference>
<dbReference type="EMBL" id="CAJOBB010001562">
    <property type="protein sequence ID" value="CAF3874258.1"/>
    <property type="molecule type" value="Genomic_DNA"/>
</dbReference>
<dbReference type="Proteomes" id="UP000663891">
    <property type="component" value="Unassembled WGS sequence"/>
</dbReference>
<dbReference type="Gene3D" id="3.30.60.90">
    <property type="match status" value="1"/>
</dbReference>
<feature type="coiled-coil region" evidence="5">
    <location>
        <begin position="249"/>
        <end position="298"/>
    </location>
</feature>
<evidence type="ECO:0000313" key="10">
    <source>
        <dbReference type="EMBL" id="CAF1216356.1"/>
    </source>
</evidence>
<dbReference type="Proteomes" id="UP000663868">
    <property type="component" value="Unassembled WGS sequence"/>
</dbReference>
<feature type="region of interest" description="Disordered" evidence="6">
    <location>
        <begin position="54"/>
        <end position="82"/>
    </location>
</feature>
<evidence type="ECO:0000256" key="3">
    <source>
        <dbReference type="ARBA" id="ARBA00022833"/>
    </source>
</evidence>
<dbReference type="OrthoDB" id="661148at2759"/>
<keyword evidence="5" id="KW-0175">Coiled coil</keyword>
<accession>A0A819G535</accession>
<organism evidence="12 14">
    <name type="scientific">Adineta steineri</name>
    <dbReference type="NCBI Taxonomy" id="433720"/>
    <lineage>
        <taxon>Eukaryota</taxon>
        <taxon>Metazoa</taxon>
        <taxon>Spiralia</taxon>
        <taxon>Gnathifera</taxon>
        <taxon>Rotifera</taxon>
        <taxon>Eurotatoria</taxon>
        <taxon>Bdelloidea</taxon>
        <taxon>Adinetida</taxon>
        <taxon>Adinetidae</taxon>
        <taxon>Adineta</taxon>
    </lineage>
</organism>
<keyword evidence="1" id="KW-0479">Metal-binding</keyword>
<dbReference type="InterPro" id="IPR000433">
    <property type="entry name" value="Znf_ZZ"/>
</dbReference>
<evidence type="ECO:0000313" key="13">
    <source>
        <dbReference type="EMBL" id="CAF3921187.1"/>
    </source>
</evidence>
<dbReference type="GO" id="GO:0008270">
    <property type="term" value="F:zinc ion binding"/>
    <property type="evidence" value="ECO:0007669"/>
    <property type="project" value="UniProtKB-KW"/>
</dbReference>
<feature type="domain" description="ZZ-type" evidence="7">
    <location>
        <begin position="163"/>
        <end position="219"/>
    </location>
</feature>
<dbReference type="Proteomes" id="UP000663881">
    <property type="component" value="Unassembled WGS sequence"/>
</dbReference>
<evidence type="ECO:0000313" key="12">
    <source>
        <dbReference type="EMBL" id="CAF3874258.1"/>
    </source>
</evidence>
<sequence>MKVVCTSCGEPILSSSNIYKCRQCVNHFVCESCKTKEHNLTSANSHTLDKVVPSQAQSTATTASSSSSKPSDDGRESQAKASSKSSSIFNSEDYFYGLLGYCTHCYRIVVMNKEPSFQCQQCPDGFGVCTRCMPLMETLHPSAHTFSQKPLSYWSNQAHDYYHLGIKCDGCSTEHFNGKRYQCSECQSGKDFCANCFEKKATEHKRKYIQNPVLYSVNQQSLASATLGLAKKHGEGNPDWCDPLTGWTKSDADLIIQQANTEIQNYNNRLQQIRKKSEERVEEEKRLIREQNADFRRRMQDMDDDSYRRLMWSMTLN</sequence>
<dbReference type="EMBL" id="CAJOAY010000554">
    <property type="protein sequence ID" value="CAF3690843.1"/>
    <property type="molecule type" value="Genomic_DNA"/>
</dbReference>
<dbReference type="PROSITE" id="PS50135">
    <property type="entry name" value="ZF_ZZ_2"/>
    <property type="match status" value="1"/>
</dbReference>
<protein>
    <recommendedName>
        <fullName evidence="7">ZZ-type domain-containing protein</fullName>
    </recommendedName>
</protein>
<dbReference type="EMBL" id="CAJOAZ010002358">
    <property type="protein sequence ID" value="CAF3921187.1"/>
    <property type="molecule type" value="Genomic_DNA"/>
</dbReference>
<name>A0A819G535_9BILA</name>
<evidence type="ECO:0000313" key="11">
    <source>
        <dbReference type="EMBL" id="CAF3690843.1"/>
    </source>
</evidence>
<dbReference type="Proteomes" id="UP000663844">
    <property type="component" value="Unassembled WGS sequence"/>
</dbReference>
<dbReference type="AlphaFoldDB" id="A0A819G535"/>
<dbReference type="Proteomes" id="UP000663845">
    <property type="component" value="Unassembled WGS sequence"/>
</dbReference>
<evidence type="ECO:0000313" key="8">
    <source>
        <dbReference type="EMBL" id="CAF1105967.1"/>
    </source>
</evidence>
<keyword evidence="2 4" id="KW-0863">Zinc-finger</keyword>
<dbReference type="EMBL" id="CAJNON010000356">
    <property type="protein sequence ID" value="CAF1216356.1"/>
    <property type="molecule type" value="Genomic_DNA"/>
</dbReference>
<dbReference type="SUPFAM" id="SSF57850">
    <property type="entry name" value="RING/U-box"/>
    <property type="match status" value="2"/>
</dbReference>
<comment type="caution">
    <text evidence="12">The sequence shown here is derived from an EMBL/GenBank/DDBJ whole genome shotgun (WGS) entry which is preliminary data.</text>
</comment>
<evidence type="ECO:0000313" key="14">
    <source>
        <dbReference type="Proteomes" id="UP000663868"/>
    </source>
</evidence>
<evidence type="ECO:0000259" key="7">
    <source>
        <dbReference type="PROSITE" id="PS50135"/>
    </source>
</evidence>
<dbReference type="SMART" id="SM00291">
    <property type="entry name" value="ZnF_ZZ"/>
    <property type="match status" value="2"/>
</dbReference>
<proteinExistence type="predicted"/>
<dbReference type="InterPro" id="IPR043145">
    <property type="entry name" value="Znf_ZZ_sf"/>
</dbReference>
<dbReference type="Proteomes" id="UP000663860">
    <property type="component" value="Unassembled WGS sequence"/>
</dbReference>
<dbReference type="EMBL" id="CAJNOG010000387">
    <property type="protein sequence ID" value="CAF1214170.1"/>
    <property type="molecule type" value="Genomic_DNA"/>
</dbReference>
<gene>
    <name evidence="8" type="ORF">IZO911_LOCUS23311</name>
    <name evidence="9" type="ORF">JYZ213_LOCUS27629</name>
    <name evidence="12" type="ORF">KXQ929_LOCUS21389</name>
    <name evidence="11" type="ORF">OKA104_LOCUS11794</name>
    <name evidence="13" type="ORF">OXD698_LOCUS25031</name>
    <name evidence="10" type="ORF">VCS650_LOCUS26469</name>
</gene>
<evidence type="ECO:0000256" key="5">
    <source>
        <dbReference type="SAM" id="Coils"/>
    </source>
</evidence>
<evidence type="ECO:0000256" key="6">
    <source>
        <dbReference type="SAM" id="MobiDB-lite"/>
    </source>
</evidence>